<sequence>MVLPQPKNPVIKLVFVMLDLQNTKIFLYDLQIIWLFITLST</sequence>
<dbReference type="EMBL" id="AKRT01000205">
    <property type="protein sequence ID" value="EIR21276.1"/>
    <property type="molecule type" value="Genomic_DNA"/>
</dbReference>
<dbReference type="AlphaFoldDB" id="A0AB72ZM52"/>
<protein>
    <submittedName>
        <fullName evidence="1">Uncharacterized protein</fullName>
    </submittedName>
</protein>
<organism evidence="1 2">
    <name type="scientific">Yersinia pestis PY-08</name>
    <dbReference type="NCBI Taxonomy" id="992134"/>
    <lineage>
        <taxon>Bacteria</taxon>
        <taxon>Pseudomonadati</taxon>
        <taxon>Pseudomonadota</taxon>
        <taxon>Gammaproteobacteria</taxon>
        <taxon>Enterobacterales</taxon>
        <taxon>Yersiniaceae</taxon>
        <taxon>Yersinia</taxon>
    </lineage>
</organism>
<reference evidence="1 2" key="1">
    <citation type="submission" date="2012-05" db="EMBL/GenBank/DDBJ databases">
        <title>Genome sequence of Yersinia Pestis PY-08.</title>
        <authorList>
            <person name="Santana-Cruz I."/>
            <person name="Sengamalay N."/>
            <person name="McCracken C."/>
            <person name="Daugherty S.C."/>
            <person name="Maroo A."/>
            <person name="Vara P.G."/>
            <person name="Tallon L.J."/>
            <person name="Sadzewicz L."/>
            <person name="Vinetz J.M."/>
            <person name="Cespedes Zambrano M.J."/>
            <person name="Fraser-Liggett C.M."/>
            <person name="Tettelin H."/>
        </authorList>
    </citation>
    <scope>NUCLEOTIDE SEQUENCE [LARGE SCALE GENOMIC DNA]</scope>
    <source>
        <strain evidence="1 2">PY-08</strain>
    </source>
</reference>
<comment type="caution">
    <text evidence="1">The sequence shown here is derived from an EMBL/GenBank/DDBJ whole genome shotgun (WGS) entry which is preliminary data.</text>
</comment>
<gene>
    <name evidence="1" type="ORF">YPPY08_1546</name>
</gene>
<name>A0AB72ZM52_YERPE</name>
<dbReference type="Proteomes" id="UP000003231">
    <property type="component" value="Unassembled WGS sequence"/>
</dbReference>
<evidence type="ECO:0000313" key="2">
    <source>
        <dbReference type="Proteomes" id="UP000003231"/>
    </source>
</evidence>
<proteinExistence type="predicted"/>
<accession>A0AB72ZM52</accession>
<evidence type="ECO:0000313" key="1">
    <source>
        <dbReference type="EMBL" id="EIR21276.1"/>
    </source>
</evidence>